<dbReference type="EMBL" id="SMAO01000012">
    <property type="protein sequence ID" value="TCT18689.1"/>
    <property type="molecule type" value="Genomic_DNA"/>
</dbReference>
<evidence type="ECO:0000256" key="1">
    <source>
        <dbReference type="SAM" id="SignalP"/>
    </source>
</evidence>
<dbReference type="AlphaFoldDB" id="A0A4R3MWL4"/>
<organism evidence="2 3">
    <name type="scientific">Thiobaca trueperi</name>
    <dbReference type="NCBI Taxonomy" id="127458"/>
    <lineage>
        <taxon>Bacteria</taxon>
        <taxon>Pseudomonadati</taxon>
        <taxon>Pseudomonadota</taxon>
        <taxon>Gammaproteobacteria</taxon>
        <taxon>Chromatiales</taxon>
        <taxon>Chromatiaceae</taxon>
        <taxon>Thiobaca</taxon>
    </lineage>
</organism>
<comment type="caution">
    <text evidence="2">The sequence shown here is derived from an EMBL/GenBank/DDBJ whole genome shotgun (WGS) entry which is preliminary data.</text>
</comment>
<name>A0A4R3MWL4_9GAMM</name>
<dbReference type="RefSeq" id="WP_132978522.1">
    <property type="nucleotide sequence ID" value="NZ_SMAO01000012.1"/>
</dbReference>
<dbReference type="Proteomes" id="UP000295717">
    <property type="component" value="Unassembled WGS sequence"/>
</dbReference>
<protein>
    <submittedName>
        <fullName evidence="2">Uncharacterized protein</fullName>
    </submittedName>
</protein>
<feature type="chain" id="PRO_5020891304" evidence="1">
    <location>
        <begin position="25"/>
        <end position="257"/>
    </location>
</feature>
<proteinExistence type="predicted"/>
<keyword evidence="1" id="KW-0732">Signal</keyword>
<keyword evidence="3" id="KW-1185">Reference proteome</keyword>
<reference evidence="2 3" key="1">
    <citation type="submission" date="2019-03" db="EMBL/GenBank/DDBJ databases">
        <title>Genomic Encyclopedia of Type Strains, Phase IV (KMG-IV): sequencing the most valuable type-strain genomes for metagenomic binning, comparative biology and taxonomic classification.</title>
        <authorList>
            <person name="Goeker M."/>
        </authorList>
    </citation>
    <scope>NUCLEOTIDE SEQUENCE [LARGE SCALE GENOMIC DNA]</scope>
    <source>
        <strain evidence="2 3">DSM 13587</strain>
    </source>
</reference>
<gene>
    <name evidence="2" type="ORF">EDC35_11212</name>
</gene>
<evidence type="ECO:0000313" key="2">
    <source>
        <dbReference type="EMBL" id="TCT18689.1"/>
    </source>
</evidence>
<feature type="signal peptide" evidence="1">
    <location>
        <begin position="1"/>
        <end position="24"/>
    </location>
</feature>
<sequence>MRNSLFITTLSVALAVATPVFVQAQGANTPDASSATLNSPLTATQIEQAVKDGNLEALLSSWLGANPTAEQLAALNTLLTELAASKPALAAQVAVAAGSIASTLAADNPQAAMSIAEMAIGVISNPAVIAAAPSVVGAATVALSEASTLAQRSAEAKGITLANSAAVSSALAALAANPAVLSATPDVASQIQGAVELANAQADLAGFAPAAGPGAETGAAGPTSGAGTLGSSSFASFGNISGGTGSGGTQTPASPAI</sequence>
<accession>A0A4R3MWL4</accession>
<evidence type="ECO:0000313" key="3">
    <source>
        <dbReference type="Proteomes" id="UP000295717"/>
    </source>
</evidence>